<keyword evidence="4" id="KW-1185">Reference proteome</keyword>
<feature type="region of interest" description="Disordered" evidence="1">
    <location>
        <begin position="132"/>
        <end position="161"/>
    </location>
</feature>
<feature type="region of interest" description="Disordered" evidence="1">
    <location>
        <begin position="773"/>
        <end position="941"/>
    </location>
</feature>
<feature type="domain" description="C2H2-type" evidence="2">
    <location>
        <begin position="266"/>
        <end position="287"/>
    </location>
</feature>
<dbReference type="OrthoDB" id="5868857at2759"/>
<dbReference type="InParanoid" id="E3M419"/>
<name>E3M419_CAERE</name>
<dbReference type="FunCoup" id="E3M419">
    <property type="interactions" value="1773"/>
</dbReference>
<dbReference type="HOGENOM" id="CLU_311977_0_0_1"/>
<protein>
    <submittedName>
        <fullName evidence="3">CRE-MCD-1 protein</fullName>
    </submittedName>
</protein>
<dbReference type="Proteomes" id="UP000008281">
    <property type="component" value="Unassembled WGS sequence"/>
</dbReference>
<feature type="compositionally biased region" description="Polar residues" evidence="1">
    <location>
        <begin position="708"/>
        <end position="717"/>
    </location>
</feature>
<feature type="compositionally biased region" description="Basic residues" evidence="1">
    <location>
        <begin position="146"/>
        <end position="158"/>
    </location>
</feature>
<dbReference type="PANTHER" id="PTHR33936:SF2">
    <property type="entry name" value="MODIFIER OF CELL DEATH"/>
    <property type="match status" value="1"/>
</dbReference>
<evidence type="ECO:0000313" key="3">
    <source>
        <dbReference type="EMBL" id="EFO91412.1"/>
    </source>
</evidence>
<dbReference type="InterPro" id="IPR013087">
    <property type="entry name" value="Znf_C2H2_type"/>
</dbReference>
<evidence type="ECO:0000313" key="4">
    <source>
        <dbReference type="Proteomes" id="UP000008281"/>
    </source>
</evidence>
<feature type="region of interest" description="Disordered" evidence="1">
    <location>
        <begin position="195"/>
        <end position="243"/>
    </location>
</feature>
<feature type="compositionally biased region" description="Basic and acidic residues" evidence="1">
    <location>
        <begin position="885"/>
        <end position="914"/>
    </location>
</feature>
<feature type="region of interest" description="Disordered" evidence="1">
    <location>
        <begin position="701"/>
        <end position="732"/>
    </location>
</feature>
<organism evidence="4">
    <name type="scientific">Caenorhabditis remanei</name>
    <name type="common">Caenorhabditis vulgaris</name>
    <dbReference type="NCBI Taxonomy" id="31234"/>
    <lineage>
        <taxon>Eukaryota</taxon>
        <taxon>Metazoa</taxon>
        <taxon>Ecdysozoa</taxon>
        <taxon>Nematoda</taxon>
        <taxon>Chromadorea</taxon>
        <taxon>Rhabditida</taxon>
        <taxon>Rhabditina</taxon>
        <taxon>Rhabditomorpha</taxon>
        <taxon>Rhabditoidea</taxon>
        <taxon>Rhabditidae</taxon>
        <taxon>Peloderinae</taxon>
        <taxon>Caenorhabditis</taxon>
    </lineage>
</organism>
<feature type="compositionally biased region" description="Polar residues" evidence="1">
    <location>
        <begin position="915"/>
        <end position="927"/>
    </location>
</feature>
<feature type="compositionally biased region" description="Low complexity" evidence="1">
    <location>
        <begin position="875"/>
        <end position="884"/>
    </location>
</feature>
<gene>
    <name evidence="3" type="primary">Cre-mcd-1</name>
    <name evidence="3" type="ORF">CRE_11677</name>
</gene>
<dbReference type="GO" id="GO:0002119">
    <property type="term" value="P:nematode larval development"/>
    <property type="evidence" value="ECO:0007669"/>
    <property type="project" value="EnsemblMetazoa"/>
</dbReference>
<dbReference type="PROSITE" id="PS00028">
    <property type="entry name" value="ZINC_FINGER_C2H2_1"/>
    <property type="match status" value="1"/>
</dbReference>
<dbReference type="EMBL" id="DS268424">
    <property type="protein sequence ID" value="EFO91412.1"/>
    <property type="molecule type" value="Genomic_DNA"/>
</dbReference>
<proteinExistence type="predicted"/>
<dbReference type="STRING" id="31234.E3M419"/>
<accession>E3M419</accession>
<dbReference type="InterPro" id="IPR052797">
    <property type="entry name" value="RegFact_GeneExpr_CellDeath"/>
</dbReference>
<feature type="compositionally biased region" description="Basic and acidic residues" evidence="1">
    <location>
        <begin position="831"/>
        <end position="844"/>
    </location>
</feature>
<reference evidence="3" key="1">
    <citation type="submission" date="2007-07" db="EMBL/GenBank/DDBJ databases">
        <title>PCAP assembly of the Caenorhabditis remanei genome.</title>
        <authorList>
            <consortium name="The Caenorhabditis remanei Sequencing Consortium"/>
            <person name="Wilson R.K."/>
        </authorList>
    </citation>
    <scope>NUCLEOTIDE SEQUENCE [LARGE SCALE GENOMIC DNA]</scope>
    <source>
        <strain evidence="3">PB4641</strain>
    </source>
</reference>
<dbReference type="AlphaFoldDB" id="E3M419"/>
<dbReference type="GO" id="GO:0040010">
    <property type="term" value="P:positive regulation of growth rate"/>
    <property type="evidence" value="ECO:0007669"/>
    <property type="project" value="EnsemblMetazoa"/>
</dbReference>
<dbReference type="GO" id="GO:0012501">
    <property type="term" value="P:programmed cell death"/>
    <property type="evidence" value="ECO:0007669"/>
    <property type="project" value="EnsemblMetazoa"/>
</dbReference>
<dbReference type="eggNOG" id="ENOG502TI5V">
    <property type="taxonomic scope" value="Eukaryota"/>
</dbReference>
<dbReference type="OMA" id="QHIHYDG"/>
<dbReference type="PANTHER" id="PTHR33936">
    <property type="entry name" value="PROTEIN CBG17840"/>
    <property type="match status" value="1"/>
</dbReference>
<sequence>MEDPPGEERSEFLQPVEEHVVDNDIVEQEVHEEVAHEDDMLQVEHEEVLEEIVEEDGLMYDTDGRVVYEEDMVVYEEGSEVIEEYVEVEDLGNGRFAYVMTDEHGNRRLLKPDEVEAVKKTVPELMEEVIVDPKAPGPSSSGGYANHKRGRFPPKPKQIRPNIRGHIYMDRDEYFQESSSKDINDITKIDVEKYIPSTTANRRPLPDNPAFKPKQPRSRKNPPWQDESRALSGGPAASVVGHSPTPMIKEPIFPAVEEDVIFRFKCPECEEAFPNMDRHCDHMVRNHDCQTLVREVDFFTDREFENFLTKVEKATLGKETDDSLSKKSRPGSTQVFVCNYMTKDRQKSAELVEVGLSALAERPIEVCTAFVHKIHSYECIRVRYCDQHIHYDGNIGFRVPIAVKRRLFEMSFKRIPIPCMQVMLSLEAEQLLPHPTRFEEKLKNLSHVEVVELLGIINASLSKNRDPATTGKKVPIKFGEYYFLADYMLRGRCFSDTIKSSEGARTLVVKRMDSVKKRVQRHLSNEPSTSAEALGFPVDDQGVPIMTREEEILEDEDPTATEGCDGVMLENYLYDPLNDRDPLLEELTETELGVLDAYERDISIQLTEEQRKERIRQRTKYSLSKVVGKYQALDTATHGLTASELHTDTINQLREMASFVVELCCQLDAEVKAQYNPELRVEEIKRDMIAGIALQERCCQPERRQRRTLGSNQTPSPLKTHYRSLPPSRSHEEYTQRIMSKVKELQAPHNRHLTNIRDPFDMNQQQRLQLLRNRTLGNRTGSVEPEIEEKPSLMVPIPDDLKAVPWSKPQRKRHAADSNPAEKRKRGRPTKKGETTETVQKDAESTSDVTQETLSEKESEQAVEIAESIDAVVQSTSSSESTETATEKAVEEKSPENKKEHVETEDSADVRDEPSTSIAPETPPTKTRTGRVIKPKKWEDD</sequence>
<evidence type="ECO:0000259" key="2">
    <source>
        <dbReference type="PROSITE" id="PS00028"/>
    </source>
</evidence>
<evidence type="ECO:0000256" key="1">
    <source>
        <dbReference type="SAM" id="MobiDB-lite"/>
    </source>
</evidence>